<dbReference type="RefSeq" id="XP_059606636.1">
    <property type="nucleotide sequence ID" value="XM_059744909.1"/>
</dbReference>
<reference evidence="1" key="2">
    <citation type="submission" date="2025-08" db="UniProtKB">
        <authorList>
            <consortium name="RefSeq"/>
        </authorList>
    </citation>
    <scope>IDENTIFICATION</scope>
</reference>
<dbReference type="AlphaFoldDB" id="A0AAJ8E4N8"/>
<sequence length="106" mass="11447">MEWGCRASEPRLGNSFAPGLGWTKDLGEGLARSSLAVRDKNIVITVPQKVAATSSPAQDSPKRLLTLPRRSSFHRGTRLKECSLDVPATCPEDPCLLQSATCKVLV</sequence>
<reference evidence="1" key="1">
    <citation type="submission" date="2025-02" db="EMBL/GenBank/DDBJ databases">
        <authorList>
            <consortium name="NCBI Genome Project"/>
        </authorList>
    </citation>
    <scope>NUCLEOTIDE SEQUENCE</scope>
</reference>
<organism evidence="1">
    <name type="scientific">Aspergillus niger</name>
    <dbReference type="NCBI Taxonomy" id="5061"/>
    <lineage>
        <taxon>Eukaryota</taxon>
        <taxon>Fungi</taxon>
        <taxon>Dikarya</taxon>
        <taxon>Ascomycota</taxon>
        <taxon>Pezizomycotina</taxon>
        <taxon>Eurotiomycetes</taxon>
        <taxon>Eurotiomycetidae</taxon>
        <taxon>Eurotiales</taxon>
        <taxon>Aspergillaceae</taxon>
        <taxon>Aspergillus</taxon>
        <taxon>Aspergillus subgen. Circumdati</taxon>
    </lineage>
</organism>
<evidence type="ECO:0000313" key="1">
    <source>
        <dbReference type="RefSeq" id="XP_059606636.1"/>
    </source>
</evidence>
<dbReference type="GeneID" id="84593322"/>
<accession>A0AAJ8E4N8</accession>
<dbReference type="VEuPathDB" id="FungiDB:An16g01160"/>
<proteinExistence type="predicted"/>
<protein>
    <submittedName>
        <fullName evidence="1">Uncharacterized protein</fullName>
    </submittedName>
</protein>
<gene>
    <name evidence="1" type="ORF">An16g01160</name>
</gene>
<dbReference type="KEGG" id="ang:An16g01160"/>
<name>A0AAJ8E4N8_ASPNG</name>